<organism evidence="3 4">
    <name type="scientific">Paracoccus mangrovi</name>
    <dbReference type="NCBI Taxonomy" id="1715645"/>
    <lineage>
        <taxon>Bacteria</taxon>
        <taxon>Pseudomonadati</taxon>
        <taxon>Pseudomonadota</taxon>
        <taxon>Alphaproteobacteria</taxon>
        <taxon>Rhodobacterales</taxon>
        <taxon>Paracoccaceae</taxon>
        <taxon>Paracoccus</taxon>
    </lineage>
</organism>
<dbReference type="EMBL" id="JBHRXJ010000011">
    <property type="protein sequence ID" value="MFC3529379.1"/>
    <property type="molecule type" value="Genomic_DNA"/>
</dbReference>
<feature type="transmembrane region" description="Helical" evidence="1">
    <location>
        <begin position="124"/>
        <end position="147"/>
    </location>
</feature>
<evidence type="ECO:0000313" key="3">
    <source>
        <dbReference type="EMBL" id="MFC3529379.1"/>
    </source>
</evidence>
<dbReference type="Proteomes" id="UP001595721">
    <property type="component" value="Unassembled WGS sequence"/>
</dbReference>
<keyword evidence="1" id="KW-1133">Transmembrane helix</keyword>
<comment type="caution">
    <text evidence="3">The sequence shown here is derived from an EMBL/GenBank/DDBJ whole genome shotgun (WGS) entry which is preliminary data.</text>
</comment>
<dbReference type="InterPro" id="IPR009936">
    <property type="entry name" value="DUF1468"/>
</dbReference>
<dbReference type="Pfam" id="PF07331">
    <property type="entry name" value="TctB"/>
    <property type="match status" value="1"/>
</dbReference>
<feature type="transmembrane region" description="Helical" evidence="1">
    <location>
        <begin position="76"/>
        <end position="94"/>
    </location>
</feature>
<evidence type="ECO:0000256" key="1">
    <source>
        <dbReference type="SAM" id="Phobius"/>
    </source>
</evidence>
<evidence type="ECO:0000313" key="4">
    <source>
        <dbReference type="Proteomes" id="UP001595721"/>
    </source>
</evidence>
<keyword evidence="1" id="KW-0472">Membrane</keyword>
<keyword evidence="4" id="KW-1185">Reference proteome</keyword>
<name>A0ABV7R7J8_9RHOB</name>
<gene>
    <name evidence="3" type="ORF">ACFOMH_14460</name>
</gene>
<accession>A0ABV7R7J8</accession>
<dbReference type="RefSeq" id="WP_374426669.1">
    <property type="nucleotide sequence ID" value="NZ_JBHRXJ010000011.1"/>
</dbReference>
<evidence type="ECO:0000259" key="2">
    <source>
        <dbReference type="Pfam" id="PF07331"/>
    </source>
</evidence>
<proteinExistence type="predicted"/>
<sequence>MQTTPTRRPGELAFNLFLFLASLFLFWSAYGISGFEALSSPGVVPMATTFVMIYSSGTILWEVLRKKPGTTETLTGNIIPMPIIVTIVMVALYAVALQPLGFIPTSILFLLVMVRYLSGRGWGFCLGVSVGTVALIYLIFRLIFAVLMPQGIVPEGEIIAWLSSLF</sequence>
<protein>
    <submittedName>
        <fullName evidence="3">Tripartite tricarboxylate transporter TctB family protein</fullName>
    </submittedName>
</protein>
<feature type="transmembrane region" description="Helical" evidence="1">
    <location>
        <begin position="42"/>
        <end position="64"/>
    </location>
</feature>
<feature type="domain" description="DUF1468" evidence="2">
    <location>
        <begin position="16"/>
        <end position="149"/>
    </location>
</feature>
<feature type="transmembrane region" description="Helical" evidence="1">
    <location>
        <begin position="100"/>
        <end position="117"/>
    </location>
</feature>
<feature type="transmembrane region" description="Helical" evidence="1">
    <location>
        <begin position="12"/>
        <end position="30"/>
    </location>
</feature>
<reference evidence="4" key="1">
    <citation type="journal article" date="2019" name="Int. J. Syst. Evol. Microbiol.">
        <title>The Global Catalogue of Microorganisms (GCM) 10K type strain sequencing project: providing services to taxonomists for standard genome sequencing and annotation.</title>
        <authorList>
            <consortium name="The Broad Institute Genomics Platform"/>
            <consortium name="The Broad Institute Genome Sequencing Center for Infectious Disease"/>
            <person name="Wu L."/>
            <person name="Ma J."/>
        </authorList>
    </citation>
    <scope>NUCLEOTIDE SEQUENCE [LARGE SCALE GENOMIC DNA]</scope>
    <source>
        <strain evidence="4">KCTC 42899</strain>
    </source>
</reference>
<keyword evidence="1" id="KW-0812">Transmembrane</keyword>